<evidence type="ECO:0000313" key="2">
    <source>
        <dbReference type="Proteomes" id="UP001231189"/>
    </source>
</evidence>
<name>A0AAD8RPS4_LOLMU</name>
<dbReference type="Pfam" id="PF07893">
    <property type="entry name" value="DUF1668"/>
    <property type="match status" value="1"/>
</dbReference>
<organism evidence="1 2">
    <name type="scientific">Lolium multiflorum</name>
    <name type="common">Italian ryegrass</name>
    <name type="synonym">Lolium perenne subsp. multiflorum</name>
    <dbReference type="NCBI Taxonomy" id="4521"/>
    <lineage>
        <taxon>Eukaryota</taxon>
        <taxon>Viridiplantae</taxon>
        <taxon>Streptophyta</taxon>
        <taxon>Embryophyta</taxon>
        <taxon>Tracheophyta</taxon>
        <taxon>Spermatophyta</taxon>
        <taxon>Magnoliopsida</taxon>
        <taxon>Liliopsida</taxon>
        <taxon>Poales</taxon>
        <taxon>Poaceae</taxon>
        <taxon>BOP clade</taxon>
        <taxon>Pooideae</taxon>
        <taxon>Poodae</taxon>
        <taxon>Poeae</taxon>
        <taxon>Poeae Chloroplast Group 2 (Poeae type)</taxon>
        <taxon>Loliodinae</taxon>
        <taxon>Loliinae</taxon>
        <taxon>Lolium</taxon>
    </lineage>
</organism>
<proteinExistence type="predicted"/>
<evidence type="ECO:0000313" key="1">
    <source>
        <dbReference type="EMBL" id="KAK1627656.1"/>
    </source>
</evidence>
<gene>
    <name evidence="1" type="ORF">QYE76_001971</name>
</gene>
<sequence length="317" mass="34831">MTSNMDFMPLGLGSQRGILALDPKGRVSHCDAACQSFSVMPALHAPKIQPISLPIGDSLYVMDVNPRPGNRHCFEALIHGCGPKSCYPIDWYWHSLAPPPHVRAPNYVPYDSDFSDDEYEGEDDKDFNNIGMVHGPEVDVHMMAAAPVIDGHPVVGDSQIWISTIGAGTYNFETASGVWSQAMDWSLPFRGRAEYVPELNLWFGFSSQDKCLCAFDLTATASAMSPPLLRHQWDGIAQQEEWAPVISYIVPLGSGKLFIAEFFETKEKVDIKGGGWVYGNCDNFAVFTGVEFLEKLGGGLHMALQENQALPCSISLP</sequence>
<protein>
    <submittedName>
        <fullName evidence="1">Uncharacterized protein</fullName>
    </submittedName>
</protein>
<reference evidence="1" key="1">
    <citation type="submission" date="2023-07" db="EMBL/GenBank/DDBJ databases">
        <title>A chromosome-level genome assembly of Lolium multiflorum.</title>
        <authorList>
            <person name="Chen Y."/>
            <person name="Copetti D."/>
            <person name="Kolliker R."/>
            <person name="Studer B."/>
        </authorList>
    </citation>
    <scope>NUCLEOTIDE SEQUENCE</scope>
    <source>
        <strain evidence="1">02402/16</strain>
        <tissue evidence="1">Leaf</tissue>
    </source>
</reference>
<dbReference type="EMBL" id="JAUUTY010000005">
    <property type="protein sequence ID" value="KAK1627656.1"/>
    <property type="molecule type" value="Genomic_DNA"/>
</dbReference>
<dbReference type="AlphaFoldDB" id="A0AAD8RPS4"/>
<dbReference type="InterPro" id="IPR012871">
    <property type="entry name" value="DUF1668_ORYSA"/>
</dbReference>
<dbReference type="PANTHER" id="PTHR33085:SF13">
    <property type="entry name" value="DUF295 DOMAIN-CONTAINING PROTEIN"/>
    <property type="match status" value="1"/>
</dbReference>
<accession>A0AAD8RPS4</accession>
<keyword evidence="2" id="KW-1185">Reference proteome</keyword>
<dbReference type="PANTHER" id="PTHR33085">
    <property type="entry name" value="OS12G0113100 PROTEIN-RELATED"/>
    <property type="match status" value="1"/>
</dbReference>
<comment type="caution">
    <text evidence="1">The sequence shown here is derived from an EMBL/GenBank/DDBJ whole genome shotgun (WGS) entry which is preliminary data.</text>
</comment>
<dbReference type="Proteomes" id="UP001231189">
    <property type="component" value="Unassembled WGS sequence"/>
</dbReference>